<dbReference type="InterPro" id="IPR011545">
    <property type="entry name" value="DEAD/DEAH_box_helicase_dom"/>
</dbReference>
<sequence length="799" mass="91656">MGKEEEFATLVINFEKWKKKYHKTKMRVKKERNQRKKPEWQVEREQIEKLVCKYDQINAKDAIKFSDFPISKKTLRGLLAGQYRQPTEIQRQTIGFALQGKDVLGAAKTGSGKTLAFLIPVLESLYRHQWTAMDGLGALIISPTRELAYQTFEVLRKIGKNHEFSAGLIIGGKDLKTESERIHRTNIVICTPGRLLQHMDETATFHVSDLHVLVLDEADRILDMGFADTLNAIIENLPKTRQTLLFSATQTKSVKDLARLSLKDPEYVWVHEKAMFSTPATLEQSFVVCELHQKVNMLFSFIRSHLQKKVIVFFACCKEVQYLFRAFCRLRPGMPILALHGKQQQMKRMEVYKDFVGKKSAVLFATDIAARGLDFPSVNWVLQFDCPEDADTYIHRVGRTARYKEGGEALLVLLPSEEEGMITQLQDKKVPINKIQVNPEKLQNVQLKLEAFLAQEMDQKERAQRCFVSYLRSVYLMKNKNVFDVFQLKMHEFALSLGLAVAPRVRFLNKAQQPEDAELTQFKAKLRGEVSGKERKTSETEEDEKDSSPALFLGAACNDDDDDDLREVDLLTVKRRDVFSLSGDQLDDDEYLDLPKGKKVTTLSEAKKILKRKFQVNTKITFSEEGDTVQQWPLVQKSAVQAANEELEEEFSGINVEKARERLQREDQEFDKQEYNRKIKEKKREKRLKAKDARREASKRSTDKSDEEEEEEETVAYLEHSGEEFDPSTLPDPDKPQTTWELSTNTSLIVRDMSGESSSDDSDVSPASKRKRTLHHQPLDTGLSLAEDEELVLRLLGSS</sequence>
<evidence type="ECO:0000259" key="14">
    <source>
        <dbReference type="PROSITE" id="PS51195"/>
    </source>
</evidence>
<dbReference type="FunFam" id="3.40.50.300:FF:001089">
    <property type="entry name" value="RNA helicase"/>
    <property type="match status" value="1"/>
</dbReference>
<dbReference type="GO" id="GO:0003723">
    <property type="term" value="F:RNA binding"/>
    <property type="evidence" value="ECO:0007669"/>
    <property type="project" value="UniProtKB-UniRule"/>
</dbReference>
<dbReference type="AlphaFoldDB" id="A0A8C5B026"/>
<dbReference type="PROSITE" id="PS51194">
    <property type="entry name" value="HELICASE_CTER"/>
    <property type="match status" value="1"/>
</dbReference>
<dbReference type="Pfam" id="PF00271">
    <property type="entry name" value="Helicase_C"/>
    <property type="match status" value="1"/>
</dbReference>
<evidence type="ECO:0000313" key="16">
    <source>
        <dbReference type="Proteomes" id="UP000694546"/>
    </source>
</evidence>
<feature type="compositionally biased region" description="Basic and acidic residues" evidence="11">
    <location>
        <begin position="663"/>
        <end position="678"/>
    </location>
</feature>
<evidence type="ECO:0000256" key="4">
    <source>
        <dbReference type="ARBA" id="ARBA00022840"/>
    </source>
</evidence>
<evidence type="ECO:0000256" key="6">
    <source>
        <dbReference type="ARBA" id="ARBA00038084"/>
    </source>
</evidence>
<evidence type="ECO:0000256" key="9">
    <source>
        <dbReference type="RuleBase" id="RU000492"/>
    </source>
</evidence>
<dbReference type="GeneTree" id="ENSGT00550000074980"/>
<dbReference type="SMART" id="SM00490">
    <property type="entry name" value="HELICc"/>
    <property type="match status" value="1"/>
</dbReference>
<keyword evidence="1 9" id="KW-0547">Nucleotide-binding</keyword>
<keyword evidence="4 9" id="KW-0067">ATP-binding</keyword>
<dbReference type="SMART" id="SM01178">
    <property type="entry name" value="DUF4217"/>
    <property type="match status" value="1"/>
</dbReference>
<evidence type="ECO:0000256" key="5">
    <source>
        <dbReference type="ARBA" id="ARBA00022884"/>
    </source>
</evidence>
<comment type="catalytic activity">
    <reaction evidence="7 10">
        <text>ATP + H2O = ADP + phosphate + H(+)</text>
        <dbReference type="Rhea" id="RHEA:13065"/>
        <dbReference type="ChEBI" id="CHEBI:15377"/>
        <dbReference type="ChEBI" id="CHEBI:15378"/>
        <dbReference type="ChEBI" id="CHEBI:30616"/>
        <dbReference type="ChEBI" id="CHEBI:43474"/>
        <dbReference type="ChEBI" id="CHEBI:456216"/>
        <dbReference type="EC" id="3.6.4.13"/>
    </reaction>
</comment>
<reference evidence="15" key="1">
    <citation type="submission" date="2025-08" db="UniProtKB">
        <authorList>
            <consortium name="Ensembl"/>
        </authorList>
    </citation>
    <scope>IDENTIFICATION</scope>
</reference>
<keyword evidence="5 10" id="KW-0694">RNA-binding</keyword>
<evidence type="ECO:0000256" key="1">
    <source>
        <dbReference type="ARBA" id="ARBA00022741"/>
    </source>
</evidence>
<proteinExistence type="inferred from homology"/>
<dbReference type="InterPro" id="IPR027417">
    <property type="entry name" value="P-loop_NTPase"/>
</dbReference>
<dbReference type="Pfam" id="PF13959">
    <property type="entry name" value="CTE_SPB4"/>
    <property type="match status" value="1"/>
</dbReference>
<comment type="function">
    <text evidence="10">RNA helicase.</text>
</comment>
<feature type="region of interest" description="Disordered" evidence="11">
    <location>
        <begin position="530"/>
        <end position="558"/>
    </location>
</feature>
<name>A0A8C5B026_GADMO</name>
<evidence type="ECO:0000256" key="8">
    <source>
        <dbReference type="PROSITE-ProRule" id="PRU00552"/>
    </source>
</evidence>
<dbReference type="InterPro" id="IPR014001">
    <property type="entry name" value="Helicase_ATP-bd"/>
</dbReference>
<dbReference type="PANTHER" id="PTHR24031">
    <property type="entry name" value="RNA HELICASE"/>
    <property type="match status" value="1"/>
</dbReference>
<feature type="compositionally biased region" description="Basic and acidic residues" evidence="11">
    <location>
        <begin position="530"/>
        <end position="539"/>
    </location>
</feature>
<dbReference type="PROSITE" id="PS51192">
    <property type="entry name" value="HELICASE_ATP_BIND_1"/>
    <property type="match status" value="1"/>
</dbReference>
<evidence type="ECO:0000256" key="7">
    <source>
        <dbReference type="ARBA" id="ARBA00047984"/>
    </source>
</evidence>
<dbReference type="Gene3D" id="3.40.50.300">
    <property type="entry name" value="P-loop containing nucleotide triphosphate hydrolases"/>
    <property type="match status" value="2"/>
</dbReference>
<evidence type="ECO:0000256" key="2">
    <source>
        <dbReference type="ARBA" id="ARBA00022801"/>
    </source>
</evidence>
<dbReference type="Pfam" id="PF00270">
    <property type="entry name" value="DEAD"/>
    <property type="match status" value="1"/>
</dbReference>
<dbReference type="Ensembl" id="ENSGMOT00000066225.1">
    <property type="protein sequence ID" value="ENSGMOP00000038066.1"/>
    <property type="gene ID" value="ENSGMOG00000025378.1"/>
</dbReference>
<evidence type="ECO:0000259" key="12">
    <source>
        <dbReference type="PROSITE" id="PS51192"/>
    </source>
</evidence>
<dbReference type="InterPro" id="IPR001650">
    <property type="entry name" value="Helicase_C-like"/>
</dbReference>
<feature type="domain" description="Helicase ATP-binding" evidence="12">
    <location>
        <begin position="94"/>
        <end position="268"/>
    </location>
</feature>
<feature type="short sequence motif" description="Q motif" evidence="8">
    <location>
        <begin position="63"/>
        <end position="91"/>
    </location>
</feature>
<dbReference type="PROSITE" id="PS51195">
    <property type="entry name" value="Q_MOTIF"/>
    <property type="match status" value="1"/>
</dbReference>
<reference evidence="15" key="2">
    <citation type="submission" date="2025-09" db="UniProtKB">
        <authorList>
            <consortium name="Ensembl"/>
        </authorList>
    </citation>
    <scope>IDENTIFICATION</scope>
</reference>
<feature type="compositionally biased region" description="Polar residues" evidence="11">
    <location>
        <begin position="736"/>
        <end position="748"/>
    </location>
</feature>
<accession>A0A8C5B026</accession>
<dbReference type="SMART" id="SM00487">
    <property type="entry name" value="DEXDc"/>
    <property type="match status" value="1"/>
</dbReference>
<dbReference type="CDD" id="cd17941">
    <property type="entry name" value="DEADc_DDX10"/>
    <property type="match status" value="1"/>
</dbReference>
<comment type="domain">
    <text evidence="10">The Q motif is unique to and characteristic of the DEAD box family of RNA helicases and controls ATP binding and hydrolysis.</text>
</comment>
<dbReference type="InterPro" id="IPR014014">
    <property type="entry name" value="RNA_helicase_DEAD_Q_motif"/>
</dbReference>
<feature type="region of interest" description="Disordered" evidence="11">
    <location>
        <begin position="663"/>
        <end position="782"/>
    </location>
</feature>
<organism evidence="15 16">
    <name type="scientific">Gadus morhua</name>
    <name type="common">Atlantic cod</name>
    <dbReference type="NCBI Taxonomy" id="8049"/>
    <lineage>
        <taxon>Eukaryota</taxon>
        <taxon>Metazoa</taxon>
        <taxon>Chordata</taxon>
        <taxon>Craniata</taxon>
        <taxon>Vertebrata</taxon>
        <taxon>Euteleostomi</taxon>
        <taxon>Actinopterygii</taxon>
        <taxon>Neopterygii</taxon>
        <taxon>Teleostei</taxon>
        <taxon>Neoteleostei</taxon>
        <taxon>Acanthomorphata</taxon>
        <taxon>Zeiogadaria</taxon>
        <taxon>Gadariae</taxon>
        <taxon>Gadiformes</taxon>
        <taxon>Gadoidei</taxon>
        <taxon>Gadidae</taxon>
        <taxon>Gadus</taxon>
    </lineage>
</organism>
<dbReference type="PROSITE" id="PS00039">
    <property type="entry name" value="DEAD_ATP_HELICASE"/>
    <property type="match status" value="1"/>
</dbReference>
<feature type="domain" description="DEAD-box RNA helicase Q" evidence="14">
    <location>
        <begin position="63"/>
        <end position="91"/>
    </location>
</feature>
<evidence type="ECO:0000313" key="15">
    <source>
        <dbReference type="Ensembl" id="ENSGMOP00000038066.1"/>
    </source>
</evidence>
<evidence type="ECO:0000256" key="3">
    <source>
        <dbReference type="ARBA" id="ARBA00022806"/>
    </source>
</evidence>
<dbReference type="GO" id="GO:0016787">
    <property type="term" value="F:hydrolase activity"/>
    <property type="evidence" value="ECO:0007669"/>
    <property type="project" value="UniProtKB-KW"/>
</dbReference>
<dbReference type="GO" id="GO:0005524">
    <property type="term" value="F:ATP binding"/>
    <property type="evidence" value="ECO:0007669"/>
    <property type="project" value="UniProtKB-UniRule"/>
</dbReference>
<keyword evidence="2 9" id="KW-0378">Hydrolase</keyword>
<dbReference type="CDD" id="cd18787">
    <property type="entry name" value="SF2_C_DEAD"/>
    <property type="match status" value="1"/>
</dbReference>
<dbReference type="GO" id="GO:0003724">
    <property type="term" value="F:RNA helicase activity"/>
    <property type="evidence" value="ECO:0007669"/>
    <property type="project" value="UniProtKB-EC"/>
</dbReference>
<feature type="compositionally biased region" description="Acidic residues" evidence="11">
    <location>
        <begin position="705"/>
        <end position="714"/>
    </location>
</feature>
<dbReference type="InterPro" id="IPR000629">
    <property type="entry name" value="RNA-helicase_DEAD-box_CS"/>
</dbReference>
<protein>
    <recommendedName>
        <fullName evidence="10">ATP-dependent RNA helicase</fullName>
        <ecNumber evidence="10">3.6.4.13</ecNumber>
    </recommendedName>
</protein>
<dbReference type="FunFam" id="3.40.50.300:FF:000874">
    <property type="entry name" value="RNA helicase"/>
    <property type="match status" value="1"/>
</dbReference>
<evidence type="ECO:0000256" key="11">
    <source>
        <dbReference type="SAM" id="MobiDB-lite"/>
    </source>
</evidence>
<dbReference type="EC" id="3.6.4.13" evidence="10"/>
<feature type="domain" description="Helicase C-terminal" evidence="13">
    <location>
        <begin position="294"/>
        <end position="446"/>
    </location>
</feature>
<dbReference type="SUPFAM" id="SSF52540">
    <property type="entry name" value="P-loop containing nucleoside triphosphate hydrolases"/>
    <property type="match status" value="1"/>
</dbReference>
<dbReference type="InterPro" id="IPR025313">
    <property type="entry name" value="SPB4-like_CTE"/>
</dbReference>
<feature type="compositionally biased region" description="Basic residues" evidence="11">
    <location>
        <begin position="679"/>
        <end position="689"/>
    </location>
</feature>
<comment type="similarity">
    <text evidence="6">Belongs to the DEAD box helicase family. DDX10/DBP4 subfamily.</text>
</comment>
<keyword evidence="3 9" id="KW-0347">Helicase</keyword>
<keyword evidence="16" id="KW-1185">Reference proteome</keyword>
<dbReference type="Proteomes" id="UP000694546">
    <property type="component" value="Chromosome 12"/>
</dbReference>
<feature type="compositionally biased region" description="Basic and acidic residues" evidence="11">
    <location>
        <begin position="690"/>
        <end position="704"/>
    </location>
</feature>
<evidence type="ECO:0000259" key="13">
    <source>
        <dbReference type="PROSITE" id="PS51194"/>
    </source>
</evidence>
<evidence type="ECO:0000256" key="10">
    <source>
        <dbReference type="RuleBase" id="RU365068"/>
    </source>
</evidence>